<feature type="region of interest" description="Disordered" evidence="2">
    <location>
        <begin position="200"/>
        <end position="286"/>
    </location>
</feature>
<proteinExistence type="predicted"/>
<sequence length="286" mass="32226">MAPTSSDERADTPQVQKQRQRSRIPSTAASQPPQARKKKASKPRPQKEPEYNLRKLLQERVEKGRTEYLVDWEDAEDGTPYPPSWEPKRNINALALAEWNEEKKQKNRKATGSRQNTPVHTGKRKRGSRQSSSAISEDIPTPKRPRRPEETRAASITELEIPDSYEQAQPGLSATSYLQVVVPLPTAEFDRSAYTKALTSSQRSEFSASKNSSGGTFQSLPESFRTGSSGCSVPQEPSENPRTYRKGLSILINHQELQHQKNSQVQRIKTNQLKKETNRADLNAGY</sequence>
<keyword evidence="4" id="KW-0675">Receptor</keyword>
<dbReference type="Gene3D" id="2.40.50.40">
    <property type="match status" value="1"/>
</dbReference>
<keyword evidence="5" id="KW-1185">Reference proteome</keyword>
<dbReference type="InterPro" id="IPR016197">
    <property type="entry name" value="Chromo-like_dom_sf"/>
</dbReference>
<reference evidence="4 5" key="1">
    <citation type="submission" date="2024-06" db="EMBL/GenBank/DDBJ databases">
        <title>Complete genome of Phlyctema vagabunda strain 19-DSS-EL-015.</title>
        <authorList>
            <person name="Fiorenzani C."/>
        </authorList>
    </citation>
    <scope>NUCLEOTIDE SEQUENCE [LARGE SCALE GENOMIC DNA]</scope>
    <source>
        <strain evidence="4 5">19-DSS-EL-015</strain>
    </source>
</reference>
<evidence type="ECO:0000313" key="5">
    <source>
        <dbReference type="Proteomes" id="UP001629113"/>
    </source>
</evidence>
<feature type="domain" description="Chromo" evidence="3">
    <location>
        <begin position="51"/>
        <end position="112"/>
    </location>
</feature>
<dbReference type="Proteomes" id="UP001629113">
    <property type="component" value="Unassembled WGS sequence"/>
</dbReference>
<feature type="compositionally biased region" description="Polar residues" evidence="2">
    <location>
        <begin position="260"/>
        <end position="271"/>
    </location>
</feature>
<comment type="subunit">
    <text evidence="1">Component of the NuA4 histone acetyltransferase complex.</text>
</comment>
<feature type="compositionally biased region" description="Basic and acidic residues" evidence="2">
    <location>
        <begin position="1"/>
        <end position="11"/>
    </location>
</feature>
<feature type="compositionally biased region" description="Basic residues" evidence="2">
    <location>
        <begin position="35"/>
        <end position="44"/>
    </location>
</feature>
<feature type="compositionally biased region" description="Polar residues" evidence="2">
    <location>
        <begin position="200"/>
        <end position="241"/>
    </location>
</feature>
<dbReference type="SUPFAM" id="SSF54160">
    <property type="entry name" value="Chromo domain-like"/>
    <property type="match status" value="1"/>
</dbReference>
<feature type="compositionally biased region" description="Polar residues" evidence="2">
    <location>
        <begin position="13"/>
        <end position="33"/>
    </location>
</feature>
<gene>
    <name evidence="4" type="ORF">PVAG01_04673</name>
</gene>
<dbReference type="PROSITE" id="PS50013">
    <property type="entry name" value="CHROMO_2"/>
    <property type="match status" value="1"/>
</dbReference>
<dbReference type="InterPro" id="IPR000953">
    <property type="entry name" value="Chromo/chromo_shadow_dom"/>
</dbReference>
<evidence type="ECO:0000256" key="2">
    <source>
        <dbReference type="SAM" id="MobiDB-lite"/>
    </source>
</evidence>
<name>A0ABR4PHV9_9HELO</name>
<feature type="compositionally biased region" description="Basic and acidic residues" evidence="2">
    <location>
        <begin position="45"/>
        <end position="68"/>
    </location>
</feature>
<accession>A0ABR4PHV9</accession>
<organism evidence="4 5">
    <name type="scientific">Phlyctema vagabunda</name>
    <dbReference type="NCBI Taxonomy" id="108571"/>
    <lineage>
        <taxon>Eukaryota</taxon>
        <taxon>Fungi</taxon>
        <taxon>Dikarya</taxon>
        <taxon>Ascomycota</taxon>
        <taxon>Pezizomycotina</taxon>
        <taxon>Leotiomycetes</taxon>
        <taxon>Helotiales</taxon>
        <taxon>Dermateaceae</taxon>
        <taxon>Phlyctema</taxon>
    </lineage>
</organism>
<feature type="region of interest" description="Disordered" evidence="2">
    <location>
        <begin position="1"/>
        <end position="167"/>
    </location>
</feature>
<dbReference type="EMBL" id="JBFCZG010000004">
    <property type="protein sequence ID" value="KAL3422926.1"/>
    <property type="molecule type" value="Genomic_DNA"/>
</dbReference>
<comment type="caution">
    <text evidence="4">The sequence shown here is derived from an EMBL/GenBank/DDBJ whole genome shotgun (WGS) entry which is preliminary data.</text>
</comment>
<evidence type="ECO:0000259" key="3">
    <source>
        <dbReference type="PROSITE" id="PS50013"/>
    </source>
</evidence>
<evidence type="ECO:0000256" key="1">
    <source>
        <dbReference type="ARBA" id="ARBA00011353"/>
    </source>
</evidence>
<protein>
    <submittedName>
        <fullName evidence="4">Endosomal cargo receptor</fullName>
    </submittedName>
</protein>
<evidence type="ECO:0000313" key="4">
    <source>
        <dbReference type="EMBL" id="KAL3422926.1"/>
    </source>
</evidence>